<evidence type="ECO:0000256" key="1">
    <source>
        <dbReference type="SAM" id="Phobius"/>
    </source>
</evidence>
<protein>
    <recommendedName>
        <fullName evidence="4">DUF962 domain-containing protein</fullName>
    </recommendedName>
</protein>
<evidence type="ECO:0008006" key="4">
    <source>
        <dbReference type="Google" id="ProtNLM"/>
    </source>
</evidence>
<name>A0A518ISW8_9BACT</name>
<dbReference type="GO" id="GO:0016020">
    <property type="term" value="C:membrane"/>
    <property type="evidence" value="ECO:0007669"/>
    <property type="project" value="GOC"/>
</dbReference>
<reference evidence="2 3" key="1">
    <citation type="submission" date="2019-02" db="EMBL/GenBank/DDBJ databases">
        <title>Deep-cultivation of Planctomycetes and their phenomic and genomic characterization uncovers novel biology.</title>
        <authorList>
            <person name="Wiegand S."/>
            <person name="Jogler M."/>
            <person name="Boedeker C."/>
            <person name="Pinto D."/>
            <person name="Vollmers J."/>
            <person name="Rivas-Marin E."/>
            <person name="Kohn T."/>
            <person name="Peeters S.H."/>
            <person name="Heuer A."/>
            <person name="Rast P."/>
            <person name="Oberbeckmann S."/>
            <person name="Bunk B."/>
            <person name="Jeske O."/>
            <person name="Meyerdierks A."/>
            <person name="Storesund J.E."/>
            <person name="Kallscheuer N."/>
            <person name="Luecker S."/>
            <person name="Lage O.M."/>
            <person name="Pohl T."/>
            <person name="Merkel B.J."/>
            <person name="Hornburger P."/>
            <person name="Mueller R.-W."/>
            <person name="Bruemmer F."/>
            <person name="Labrenz M."/>
            <person name="Spormann A.M."/>
            <person name="Op den Camp H."/>
            <person name="Overmann J."/>
            <person name="Amann R."/>
            <person name="Jetten M.S.M."/>
            <person name="Mascher T."/>
            <person name="Medema M.H."/>
            <person name="Devos D.P."/>
            <person name="Kaster A.-K."/>
            <person name="Ovreas L."/>
            <person name="Rohde M."/>
            <person name="Galperin M.Y."/>
            <person name="Jogler C."/>
        </authorList>
    </citation>
    <scope>NUCLEOTIDE SEQUENCE [LARGE SCALE GENOMIC DNA]</scope>
    <source>
        <strain evidence="2 3">Mal33</strain>
    </source>
</reference>
<proteinExistence type="predicted"/>
<keyword evidence="1" id="KW-1133">Transmembrane helix</keyword>
<keyword evidence="3" id="KW-1185">Reference proteome</keyword>
<feature type="transmembrane region" description="Helical" evidence="1">
    <location>
        <begin position="100"/>
        <end position="122"/>
    </location>
</feature>
<feature type="transmembrane region" description="Helical" evidence="1">
    <location>
        <begin position="51"/>
        <end position="69"/>
    </location>
</feature>
<evidence type="ECO:0000313" key="2">
    <source>
        <dbReference type="EMBL" id="QDV56187.1"/>
    </source>
</evidence>
<feature type="transmembrane region" description="Helical" evidence="1">
    <location>
        <begin position="25"/>
        <end position="44"/>
    </location>
</feature>
<dbReference type="Proteomes" id="UP000316770">
    <property type="component" value="Chromosome"/>
</dbReference>
<keyword evidence="1" id="KW-0812">Transmembrane</keyword>
<sequence length="153" mass="17513">MAGKSADEWFAEYELSHRNPVNKRIHWICVPVIAAAFLGLLWELPAPRQSWITINWSIVAMLAALAFYIRMSLRLAIGMAIAFALLACGFIAYRQTLATPLWIPSLTLFVTAWIGQFIGHQIEGKKPAFFQDLQFLLIGPAWVLRDFYRRMGW</sequence>
<feature type="transmembrane region" description="Helical" evidence="1">
    <location>
        <begin position="75"/>
        <end position="93"/>
    </location>
</feature>
<dbReference type="GO" id="GO:0046521">
    <property type="term" value="P:sphingoid catabolic process"/>
    <property type="evidence" value="ECO:0007669"/>
    <property type="project" value="TreeGrafter"/>
</dbReference>
<dbReference type="PANTHER" id="PTHR28026:SF9">
    <property type="entry name" value="2-HYDROXY-PALMITIC ACID DIOXYGENASE MPO1"/>
    <property type="match status" value="1"/>
</dbReference>
<gene>
    <name evidence="2" type="ORF">Mal33_21680</name>
</gene>
<keyword evidence="1" id="KW-0472">Membrane</keyword>
<accession>A0A518ISW8</accession>
<dbReference type="AlphaFoldDB" id="A0A518ISW8"/>
<dbReference type="InterPro" id="IPR009305">
    <property type="entry name" value="Mpo1-like"/>
</dbReference>
<dbReference type="RefSeq" id="WP_145284323.1">
    <property type="nucleotide sequence ID" value="NZ_CP036318.1"/>
</dbReference>
<dbReference type="Pfam" id="PF06127">
    <property type="entry name" value="Mpo1-like"/>
    <property type="match status" value="1"/>
</dbReference>
<dbReference type="EMBL" id="CP036318">
    <property type="protein sequence ID" value="QDV56187.1"/>
    <property type="molecule type" value="Genomic_DNA"/>
</dbReference>
<organism evidence="2 3">
    <name type="scientific">Rosistilla oblonga</name>
    <dbReference type="NCBI Taxonomy" id="2527990"/>
    <lineage>
        <taxon>Bacteria</taxon>
        <taxon>Pseudomonadati</taxon>
        <taxon>Planctomycetota</taxon>
        <taxon>Planctomycetia</taxon>
        <taxon>Pirellulales</taxon>
        <taxon>Pirellulaceae</taxon>
        <taxon>Rosistilla</taxon>
    </lineage>
</organism>
<evidence type="ECO:0000313" key="3">
    <source>
        <dbReference type="Proteomes" id="UP000316770"/>
    </source>
</evidence>
<dbReference type="PANTHER" id="PTHR28026">
    <property type="entry name" value="DUF962 DOMAIN PROTEIN (AFU_ORTHOLOGUE AFUA_8G05310)"/>
    <property type="match status" value="1"/>
</dbReference>